<accession>A0A1F6PC84</accession>
<proteinExistence type="predicted"/>
<dbReference type="EMBL" id="MFRE01000022">
    <property type="protein sequence ID" value="OGH93776.1"/>
    <property type="molecule type" value="Genomic_DNA"/>
</dbReference>
<comment type="caution">
    <text evidence="2">The sequence shown here is derived from an EMBL/GenBank/DDBJ whole genome shotgun (WGS) entry which is preliminary data.</text>
</comment>
<dbReference type="InterPro" id="IPR006680">
    <property type="entry name" value="Amidohydro-rel"/>
</dbReference>
<dbReference type="InterPro" id="IPR052349">
    <property type="entry name" value="Metallo-hydrolase_Enzymes"/>
</dbReference>
<dbReference type="Pfam" id="PF01979">
    <property type="entry name" value="Amidohydro_1"/>
    <property type="match status" value="1"/>
</dbReference>
<dbReference type="AlphaFoldDB" id="A0A1F6PC84"/>
<dbReference type="PANTHER" id="PTHR32027">
    <property type="entry name" value="CYTOSINE DEAMINASE"/>
    <property type="match status" value="1"/>
</dbReference>
<protein>
    <recommendedName>
        <fullName evidence="1">Amidohydrolase-related domain-containing protein</fullName>
    </recommendedName>
</protein>
<organism evidence="2 3">
    <name type="scientific">Candidatus Magasanikbacteria bacterium RIFOXYD2_FULL_41_14</name>
    <dbReference type="NCBI Taxonomy" id="1798709"/>
    <lineage>
        <taxon>Bacteria</taxon>
        <taxon>Candidatus Magasanikiibacteriota</taxon>
    </lineage>
</organism>
<reference evidence="2 3" key="1">
    <citation type="journal article" date="2016" name="Nat. Commun.">
        <title>Thousands of microbial genomes shed light on interconnected biogeochemical processes in an aquifer system.</title>
        <authorList>
            <person name="Anantharaman K."/>
            <person name="Brown C.T."/>
            <person name="Hug L.A."/>
            <person name="Sharon I."/>
            <person name="Castelle C.J."/>
            <person name="Probst A.J."/>
            <person name="Thomas B.C."/>
            <person name="Singh A."/>
            <person name="Wilkins M.J."/>
            <person name="Karaoz U."/>
            <person name="Brodie E.L."/>
            <person name="Williams K.H."/>
            <person name="Hubbard S.S."/>
            <person name="Banfield J.F."/>
        </authorList>
    </citation>
    <scope>NUCLEOTIDE SEQUENCE [LARGE SCALE GENOMIC DNA]</scope>
</reference>
<gene>
    <name evidence="2" type="ORF">A2538_02750</name>
</gene>
<feature type="domain" description="Amidohydrolase-related" evidence="1">
    <location>
        <begin position="21"/>
        <end position="324"/>
    </location>
</feature>
<dbReference type="STRING" id="1798709.A2538_02750"/>
<name>A0A1F6PC84_9BACT</name>
<sequence>MNMQPWNLKEQMLTAIADKGGFVNCHAHFDKAFYITKDGLDKSMVNMEVKWNMSDDIKRRSTESEIKERIKTGLDILVAQGCKLTCSFIDAYEAVGHKAIDAANRVKEEYKDKINFLTITQPLGGLVNPEAAALYEAVTAKADIAGGLPSKDRPNDAENYDILFSIAKNLNKPLHIHIDQENNPNERDMEKLITTTVKHGYEGRVVAIHGISVSAQPKEYRQEIYKKMADAGIGVVVCPSAALAMRQLDQFSAPVHNSIANVPEMLAAGITVALGVDNVYDYYQPFVDGDMWTELRMLQEACRYYNFDDLVNIATSNGQKILSIK</sequence>
<evidence type="ECO:0000313" key="3">
    <source>
        <dbReference type="Proteomes" id="UP000178254"/>
    </source>
</evidence>
<dbReference type="NCBIfam" id="NF005365">
    <property type="entry name" value="PRK06886.1"/>
    <property type="match status" value="1"/>
</dbReference>
<evidence type="ECO:0000313" key="2">
    <source>
        <dbReference type="EMBL" id="OGH93776.1"/>
    </source>
</evidence>
<evidence type="ECO:0000259" key="1">
    <source>
        <dbReference type="Pfam" id="PF01979"/>
    </source>
</evidence>
<dbReference type="PANTHER" id="PTHR32027:SF9">
    <property type="entry name" value="BLL3847 PROTEIN"/>
    <property type="match status" value="1"/>
</dbReference>
<dbReference type="Gene3D" id="3.20.20.140">
    <property type="entry name" value="Metal-dependent hydrolases"/>
    <property type="match status" value="1"/>
</dbReference>
<dbReference type="Proteomes" id="UP000178254">
    <property type="component" value="Unassembled WGS sequence"/>
</dbReference>
<dbReference type="InterPro" id="IPR032466">
    <property type="entry name" value="Metal_Hydrolase"/>
</dbReference>
<dbReference type="SUPFAM" id="SSF51556">
    <property type="entry name" value="Metallo-dependent hydrolases"/>
    <property type="match status" value="1"/>
</dbReference>
<dbReference type="GO" id="GO:0016814">
    <property type="term" value="F:hydrolase activity, acting on carbon-nitrogen (but not peptide) bonds, in cyclic amidines"/>
    <property type="evidence" value="ECO:0007669"/>
    <property type="project" value="TreeGrafter"/>
</dbReference>